<protein>
    <submittedName>
        <fullName evidence="2">Uncharacterized protein</fullName>
    </submittedName>
</protein>
<keyword evidence="1" id="KW-0812">Transmembrane</keyword>
<keyword evidence="3" id="KW-1185">Reference proteome</keyword>
<feature type="transmembrane region" description="Helical" evidence="1">
    <location>
        <begin position="20"/>
        <end position="37"/>
    </location>
</feature>
<name>A0A2T4A7Z1_TRIHA</name>
<dbReference type="GeneID" id="36627870"/>
<reference evidence="2 3" key="1">
    <citation type="submission" date="2016-07" db="EMBL/GenBank/DDBJ databases">
        <title>Multiple horizontal gene transfer events from other fungi enriched the ability of initially mycotrophic Trichoderma (Ascomycota) to feed on dead plant biomass.</title>
        <authorList>
            <consortium name="DOE Joint Genome Institute"/>
            <person name="Aerts A."/>
            <person name="Atanasova L."/>
            <person name="Chenthamara K."/>
            <person name="Zhang J."/>
            <person name="Grujic M."/>
            <person name="Henrissat B."/>
            <person name="Kuo A."/>
            <person name="Salamov A."/>
            <person name="Lipzen A."/>
            <person name="Labutti K."/>
            <person name="Barry K."/>
            <person name="Miao Y."/>
            <person name="Rahimi M.J."/>
            <person name="Shen Q."/>
            <person name="Grigoriev I.V."/>
            <person name="Kubicek C.P."/>
            <person name="Druzhinina I.S."/>
        </authorList>
    </citation>
    <scope>NUCLEOTIDE SEQUENCE [LARGE SCALE GENOMIC DNA]</scope>
    <source>
        <strain evidence="2 3">CBS 226.95</strain>
    </source>
</reference>
<evidence type="ECO:0000313" key="3">
    <source>
        <dbReference type="Proteomes" id="UP000241690"/>
    </source>
</evidence>
<dbReference type="Proteomes" id="UP000241690">
    <property type="component" value="Unassembled WGS sequence"/>
</dbReference>
<organism evidence="2 3">
    <name type="scientific">Trichoderma harzianum CBS 226.95</name>
    <dbReference type="NCBI Taxonomy" id="983964"/>
    <lineage>
        <taxon>Eukaryota</taxon>
        <taxon>Fungi</taxon>
        <taxon>Dikarya</taxon>
        <taxon>Ascomycota</taxon>
        <taxon>Pezizomycotina</taxon>
        <taxon>Sordariomycetes</taxon>
        <taxon>Hypocreomycetidae</taxon>
        <taxon>Hypocreales</taxon>
        <taxon>Hypocreaceae</taxon>
        <taxon>Trichoderma</taxon>
    </lineage>
</organism>
<evidence type="ECO:0000256" key="1">
    <source>
        <dbReference type="SAM" id="Phobius"/>
    </source>
</evidence>
<evidence type="ECO:0000313" key="2">
    <source>
        <dbReference type="EMBL" id="PTB53171.1"/>
    </source>
</evidence>
<dbReference type="EMBL" id="KZ679682">
    <property type="protein sequence ID" value="PTB53171.1"/>
    <property type="molecule type" value="Genomic_DNA"/>
</dbReference>
<keyword evidence="1" id="KW-1133">Transmembrane helix</keyword>
<sequence length="63" mass="7183">MLLQQQQDEAPPQCHSPKVLVSFVFIILLIFPIEAISESADMQWLSPDSMSPFTNSSYYYVNS</sequence>
<gene>
    <name evidence="2" type="ORF">M431DRAFT_509508</name>
</gene>
<proteinExistence type="predicted"/>
<dbReference type="RefSeq" id="XP_024772848.1">
    <property type="nucleotide sequence ID" value="XM_024919301.1"/>
</dbReference>
<keyword evidence="1" id="KW-0472">Membrane</keyword>
<dbReference type="AlphaFoldDB" id="A0A2T4A7Z1"/>
<accession>A0A2T4A7Z1</accession>